<sequence>RMSNTENIRCRKCRHILLSGEDIVLRNAHNKPVSEDYESDMTCTSVQDKNCIYISDEELPQFISDAITEASWTKGKIHCPGCQARLGSFNFVSCIKCSCNSTSLPAVHLLTSKVDWLRPSDLSKYAISVPNQVPTPQEKSSLEAREELSALNETDLSSGESSAGFGTAYTASATGVASACSGT</sequence>
<dbReference type="Proteomes" id="UP001497623">
    <property type="component" value="Unassembled WGS sequence"/>
</dbReference>
<dbReference type="GO" id="GO:0042415">
    <property type="term" value="P:norepinephrine metabolic process"/>
    <property type="evidence" value="ECO:0007669"/>
    <property type="project" value="TreeGrafter"/>
</dbReference>
<dbReference type="GO" id="GO:0032436">
    <property type="term" value="P:positive regulation of proteasomal ubiquitin-dependent protein catabolic process"/>
    <property type="evidence" value="ECO:0007669"/>
    <property type="project" value="TreeGrafter"/>
</dbReference>
<feature type="region of interest" description="Disordered" evidence="1">
    <location>
        <begin position="133"/>
        <end position="162"/>
    </location>
</feature>
<evidence type="ECO:0000313" key="3">
    <source>
        <dbReference type="Proteomes" id="UP001497623"/>
    </source>
</evidence>
<feature type="compositionally biased region" description="Polar residues" evidence="1">
    <location>
        <begin position="151"/>
        <end position="161"/>
    </location>
</feature>
<comment type="caution">
    <text evidence="2">The sequence shown here is derived from an EMBL/GenBank/DDBJ whole genome shotgun (WGS) entry which is preliminary data.</text>
</comment>
<dbReference type="GO" id="GO:0000209">
    <property type="term" value="P:protein polyubiquitination"/>
    <property type="evidence" value="ECO:0007669"/>
    <property type="project" value="InterPro"/>
</dbReference>
<dbReference type="PANTHER" id="PTHR46717">
    <property type="entry name" value="E3 UBIQUITIN-PROTEIN LIGASE RNF180"/>
    <property type="match status" value="1"/>
</dbReference>
<dbReference type="PANTHER" id="PTHR46717:SF1">
    <property type="entry name" value="E3 UBIQUITIN-PROTEIN LIGASE RNF180"/>
    <property type="match status" value="1"/>
</dbReference>
<feature type="non-terminal residue" evidence="2">
    <location>
        <position position="1"/>
    </location>
</feature>
<dbReference type="GO" id="GO:0042428">
    <property type="term" value="P:serotonin metabolic process"/>
    <property type="evidence" value="ECO:0007669"/>
    <property type="project" value="TreeGrafter"/>
</dbReference>
<dbReference type="InterPro" id="IPR033263">
    <property type="entry name" value="RNF180"/>
</dbReference>
<accession>A0AAV2Q529</accession>
<dbReference type="GO" id="GO:0061630">
    <property type="term" value="F:ubiquitin protein ligase activity"/>
    <property type="evidence" value="ECO:0007669"/>
    <property type="project" value="InterPro"/>
</dbReference>
<organism evidence="2 3">
    <name type="scientific">Meganyctiphanes norvegica</name>
    <name type="common">Northern krill</name>
    <name type="synonym">Thysanopoda norvegica</name>
    <dbReference type="NCBI Taxonomy" id="48144"/>
    <lineage>
        <taxon>Eukaryota</taxon>
        <taxon>Metazoa</taxon>
        <taxon>Ecdysozoa</taxon>
        <taxon>Arthropoda</taxon>
        <taxon>Crustacea</taxon>
        <taxon>Multicrustacea</taxon>
        <taxon>Malacostraca</taxon>
        <taxon>Eumalacostraca</taxon>
        <taxon>Eucarida</taxon>
        <taxon>Euphausiacea</taxon>
        <taxon>Euphausiidae</taxon>
        <taxon>Meganyctiphanes</taxon>
    </lineage>
</organism>
<reference evidence="2 3" key="1">
    <citation type="submission" date="2024-05" db="EMBL/GenBank/DDBJ databases">
        <authorList>
            <person name="Wallberg A."/>
        </authorList>
    </citation>
    <scope>NUCLEOTIDE SEQUENCE [LARGE SCALE GENOMIC DNA]</scope>
</reference>
<protein>
    <recommendedName>
        <fullName evidence="4">E3 ubiquitin-protein ligase RNF180</fullName>
    </recommendedName>
</protein>
<name>A0AAV2Q529_MEGNR</name>
<dbReference type="GO" id="GO:0031624">
    <property type="term" value="F:ubiquitin conjugating enzyme binding"/>
    <property type="evidence" value="ECO:0007669"/>
    <property type="project" value="TreeGrafter"/>
</dbReference>
<gene>
    <name evidence="2" type="ORF">MNOR_LOCUS7709</name>
</gene>
<proteinExistence type="predicted"/>
<evidence type="ECO:0000313" key="2">
    <source>
        <dbReference type="EMBL" id="CAL4069285.1"/>
    </source>
</evidence>
<evidence type="ECO:0008006" key="4">
    <source>
        <dbReference type="Google" id="ProtNLM"/>
    </source>
</evidence>
<keyword evidence="3" id="KW-1185">Reference proteome</keyword>
<dbReference type="AlphaFoldDB" id="A0AAV2Q529"/>
<dbReference type="EMBL" id="CAXKWB010003444">
    <property type="protein sequence ID" value="CAL4069285.1"/>
    <property type="molecule type" value="Genomic_DNA"/>
</dbReference>
<evidence type="ECO:0000256" key="1">
    <source>
        <dbReference type="SAM" id="MobiDB-lite"/>
    </source>
</evidence>
<dbReference type="GO" id="GO:0005789">
    <property type="term" value="C:endoplasmic reticulum membrane"/>
    <property type="evidence" value="ECO:0007669"/>
    <property type="project" value="TreeGrafter"/>
</dbReference>